<dbReference type="InterPro" id="IPR000683">
    <property type="entry name" value="Gfo/Idh/MocA-like_OxRdtase_N"/>
</dbReference>
<evidence type="ECO:0000313" key="3">
    <source>
        <dbReference type="EMBL" id="MDQ0288464.1"/>
    </source>
</evidence>
<dbReference type="Gene3D" id="3.30.360.10">
    <property type="entry name" value="Dihydrodipicolinate Reductase, domain 2"/>
    <property type="match status" value="1"/>
</dbReference>
<accession>A0AAE3VDF3</accession>
<evidence type="ECO:0000313" key="4">
    <source>
        <dbReference type="Proteomes" id="UP001238163"/>
    </source>
</evidence>
<reference evidence="3" key="1">
    <citation type="submission" date="2023-07" db="EMBL/GenBank/DDBJ databases">
        <title>Genomic Encyclopedia of Type Strains, Phase IV (KMG-IV): sequencing the most valuable type-strain genomes for metagenomic binning, comparative biology and taxonomic classification.</title>
        <authorList>
            <person name="Goeker M."/>
        </authorList>
    </citation>
    <scope>NUCLEOTIDE SEQUENCE</scope>
    <source>
        <strain evidence="3">DSM 24202</strain>
    </source>
</reference>
<proteinExistence type="predicted"/>
<sequence>MQPFAGDTTMGGIFNTDKRIRLGIWGLGRGSNFIQAAKELNIDVVAGCDFHEETWKNFLACCPDAFVTCDENEFLARDFDAVLIATFCPDHAMHAIKALQAGKHVLSEVTAFFTPAQGVELVEAVETTGKVYNLAENYPFSKENMYLAKLYREGFFGEMTYAEYEYVHGGANPCVCYPNGQPLAPGNQLHHWRGWINYHYYCTHSLGPVMVITGLRPEKVVAFPEDVLNIGTVHGKGRKTDGILPNLGAFAPSLIHMSNGGIVRNLMGGTTADSHNQRLFGTKAAAELYPRFNLKVGATGSAHTITIDAKWDALGELAAKAGHGGGDFWELYYFARQILTGEKAPWDIYAAADVTLAGIQALRSAEAEGQPMDIPDFRKKALRDRYRHDHWQQEHIDPARIFPEDQDLAITGDFAPAFANAFPLMRLIRAAFDAMKVYDYTIPEQRIQTIDLVKELRDKLPAIRIGFLRLKKIADAYPESMGGIAIREKFALCEFDRVTDTETCKNDLNAWLLKCHAK</sequence>
<comment type="caution">
    <text evidence="3">The sequence shown here is derived from an EMBL/GenBank/DDBJ whole genome shotgun (WGS) entry which is preliminary data.</text>
</comment>
<dbReference type="PANTHER" id="PTHR43818">
    <property type="entry name" value="BCDNA.GH03377"/>
    <property type="match status" value="1"/>
</dbReference>
<evidence type="ECO:0000256" key="1">
    <source>
        <dbReference type="ARBA" id="ARBA00023002"/>
    </source>
</evidence>
<dbReference type="Proteomes" id="UP001238163">
    <property type="component" value="Unassembled WGS sequence"/>
</dbReference>
<feature type="domain" description="Gfo/Idh/MocA-like oxidoreductase N-terminal" evidence="2">
    <location>
        <begin position="20"/>
        <end position="132"/>
    </location>
</feature>
<dbReference type="GO" id="GO:0000166">
    <property type="term" value="F:nucleotide binding"/>
    <property type="evidence" value="ECO:0007669"/>
    <property type="project" value="InterPro"/>
</dbReference>
<dbReference type="AlphaFoldDB" id="A0AAE3VDF3"/>
<organism evidence="3 4">
    <name type="scientific">Oligosphaera ethanolica</name>
    <dbReference type="NCBI Taxonomy" id="760260"/>
    <lineage>
        <taxon>Bacteria</taxon>
        <taxon>Pseudomonadati</taxon>
        <taxon>Lentisphaerota</taxon>
        <taxon>Oligosphaeria</taxon>
        <taxon>Oligosphaerales</taxon>
        <taxon>Oligosphaeraceae</taxon>
        <taxon>Oligosphaera</taxon>
    </lineage>
</organism>
<dbReference type="GO" id="GO:0016491">
    <property type="term" value="F:oxidoreductase activity"/>
    <property type="evidence" value="ECO:0007669"/>
    <property type="project" value="UniProtKB-KW"/>
</dbReference>
<dbReference type="SUPFAM" id="SSF51735">
    <property type="entry name" value="NAD(P)-binding Rossmann-fold domains"/>
    <property type="match status" value="1"/>
</dbReference>
<dbReference type="InterPro" id="IPR036291">
    <property type="entry name" value="NAD(P)-bd_dom_sf"/>
</dbReference>
<dbReference type="InterPro" id="IPR050463">
    <property type="entry name" value="Gfo/Idh/MocA_oxidrdct_glycsds"/>
</dbReference>
<dbReference type="Pfam" id="PF01408">
    <property type="entry name" value="GFO_IDH_MocA"/>
    <property type="match status" value="1"/>
</dbReference>
<evidence type="ECO:0000259" key="2">
    <source>
        <dbReference type="Pfam" id="PF01408"/>
    </source>
</evidence>
<name>A0AAE3VDF3_9BACT</name>
<dbReference type="Gene3D" id="3.40.50.720">
    <property type="entry name" value="NAD(P)-binding Rossmann-like Domain"/>
    <property type="match status" value="1"/>
</dbReference>
<keyword evidence="4" id="KW-1185">Reference proteome</keyword>
<protein>
    <submittedName>
        <fullName evidence="3">Dehydrogenase</fullName>
    </submittedName>
</protein>
<dbReference type="PANTHER" id="PTHR43818:SF11">
    <property type="entry name" value="BCDNA.GH03377"/>
    <property type="match status" value="1"/>
</dbReference>
<dbReference type="RefSeq" id="WP_307259793.1">
    <property type="nucleotide sequence ID" value="NZ_JAUSVL010000001.1"/>
</dbReference>
<keyword evidence="1" id="KW-0560">Oxidoreductase</keyword>
<dbReference type="EMBL" id="JAUSVL010000001">
    <property type="protein sequence ID" value="MDQ0288464.1"/>
    <property type="molecule type" value="Genomic_DNA"/>
</dbReference>
<gene>
    <name evidence="3" type="ORF">J3R75_000571</name>
</gene>